<keyword evidence="2" id="KW-0614">Plasmid</keyword>
<protein>
    <submittedName>
        <fullName evidence="2">Uncharacterized protein</fullName>
    </submittedName>
</protein>
<dbReference type="AlphaFoldDB" id="A0A8B0SNB7"/>
<evidence type="ECO:0000313" key="2">
    <source>
        <dbReference type="EMBL" id="QTX13763.1"/>
    </source>
</evidence>
<keyword evidence="1" id="KW-0472">Membrane</keyword>
<dbReference type="EMBL" id="MN956836">
    <property type="protein sequence ID" value="QTX13763.1"/>
    <property type="molecule type" value="Genomic_DNA"/>
</dbReference>
<feature type="transmembrane region" description="Helical" evidence="1">
    <location>
        <begin position="20"/>
        <end position="38"/>
    </location>
</feature>
<evidence type="ECO:0000256" key="1">
    <source>
        <dbReference type="SAM" id="Phobius"/>
    </source>
</evidence>
<organism evidence="2">
    <name type="scientific">Klebsiella pneumoniae</name>
    <dbReference type="NCBI Taxonomy" id="573"/>
    <lineage>
        <taxon>Bacteria</taxon>
        <taxon>Pseudomonadati</taxon>
        <taxon>Pseudomonadota</taxon>
        <taxon>Gammaproteobacteria</taxon>
        <taxon>Enterobacterales</taxon>
        <taxon>Enterobacteriaceae</taxon>
        <taxon>Klebsiella/Raoultella group</taxon>
        <taxon>Klebsiella</taxon>
        <taxon>Klebsiella pneumoniae complex</taxon>
    </lineage>
</organism>
<name>A0A8B0SNB7_KLEPN</name>
<sequence>MIKPAFGEGGKACGGRKKLFFYLIVQIINAQPVMLIPVRR</sequence>
<reference evidence="2" key="1">
    <citation type="submission" date="2020-01" db="EMBL/GenBank/DDBJ databases">
        <authorList>
            <person name="Qin S."/>
        </authorList>
    </citation>
    <scope>NUCLEOTIDE SEQUENCE</scope>
    <source>
        <strain evidence="2">CVir17-16-YZ6g</strain>
        <plasmid evidence="2">p17-15-vir-like</plasmid>
    </source>
</reference>
<geneLocation type="plasmid" evidence="2">
    <name>p17-15-vir-like</name>
</geneLocation>
<proteinExistence type="predicted"/>
<accession>A0A8B0SNB7</accession>
<keyword evidence="1" id="KW-0812">Transmembrane</keyword>
<keyword evidence="1" id="KW-1133">Transmembrane helix</keyword>